<evidence type="ECO:0000313" key="2">
    <source>
        <dbReference type="EMBL" id="AXG81550.1"/>
    </source>
</evidence>
<dbReference type="AlphaFoldDB" id="A0A345HXX6"/>
<dbReference type="OrthoDB" id="3681656at2"/>
<dbReference type="Proteomes" id="UP000253868">
    <property type="component" value="Chromosome"/>
</dbReference>
<dbReference type="EMBL" id="CP031194">
    <property type="protein sequence ID" value="AXG81550.1"/>
    <property type="molecule type" value="Genomic_DNA"/>
</dbReference>
<accession>A0A345HXX6</accession>
<feature type="region of interest" description="Disordered" evidence="1">
    <location>
        <begin position="124"/>
        <end position="161"/>
    </location>
</feature>
<keyword evidence="3" id="KW-1185">Reference proteome</keyword>
<dbReference type="RefSeq" id="WP_114664091.1">
    <property type="nucleotide sequence ID" value="NZ_CP031194.1"/>
</dbReference>
<gene>
    <name evidence="2" type="ORF">DVK44_31880</name>
</gene>
<evidence type="ECO:0000313" key="3">
    <source>
        <dbReference type="Proteomes" id="UP000253868"/>
    </source>
</evidence>
<name>A0A345HXX6_9ACTN</name>
<organism evidence="2 3">
    <name type="scientific">Streptomyces paludis</name>
    <dbReference type="NCBI Taxonomy" id="2282738"/>
    <lineage>
        <taxon>Bacteria</taxon>
        <taxon>Bacillati</taxon>
        <taxon>Actinomycetota</taxon>
        <taxon>Actinomycetes</taxon>
        <taxon>Kitasatosporales</taxon>
        <taxon>Streptomycetaceae</taxon>
        <taxon>Streptomyces</taxon>
    </lineage>
</organism>
<proteinExistence type="predicted"/>
<protein>
    <submittedName>
        <fullName evidence="2">Uncharacterized protein</fullName>
    </submittedName>
</protein>
<feature type="compositionally biased region" description="Basic and acidic residues" evidence="1">
    <location>
        <begin position="139"/>
        <end position="148"/>
    </location>
</feature>
<reference evidence="3" key="1">
    <citation type="submission" date="2018-07" db="EMBL/GenBank/DDBJ databases">
        <authorList>
            <person name="Zhao J."/>
        </authorList>
    </citation>
    <scope>NUCLEOTIDE SEQUENCE [LARGE SCALE GENOMIC DNA]</scope>
    <source>
        <strain evidence="3">GSSD-12</strain>
    </source>
</reference>
<sequence>MTEDQSRTAAYQASASGLARRALGALSGSGGTAMVAEHVESAADPGAALAAVRILGADALAPALLTGAVLHTGDAEAIALSFSALPPPAEVVPAPPGGPEAAWLMAWRDWATVSLLAVLTGRHTDGVHAPRPEPPAARAAEDAARGADRTGGAGGAGSAVRTDGAGGAGDAGGAGGAEWAVWSVRMGQLCTLALPGLDGPVHDAARGAPLGLARGAARAVLRRDYATAARIARWLAWLRADGAELPLDPGPMVEHIALMAGGDRPALDAAIARRLLIA</sequence>
<dbReference type="KEGG" id="spad:DVK44_31880"/>
<evidence type="ECO:0000256" key="1">
    <source>
        <dbReference type="SAM" id="MobiDB-lite"/>
    </source>
</evidence>